<dbReference type="Proteomes" id="UP000216984">
    <property type="component" value="Unassembled WGS sequence"/>
</dbReference>
<protein>
    <submittedName>
        <fullName evidence="1">Uncharacterized protein</fullName>
    </submittedName>
</protein>
<sequence length="101" mass="10921">MKPTHSNAHWWLGVADLLAHGVQHGAVKLQRIHLSVADESFRVLEAIPATRHSSRIVRVCHHEISRLSYTGLSLAGRAAAGLAARAAAGHARKHDLNVNNS</sequence>
<accession>A0A7Z1DUN2</accession>
<keyword evidence="2" id="KW-1185">Reference proteome</keyword>
<dbReference type="EMBL" id="NEFY01000005">
    <property type="protein sequence ID" value="OZC36301.1"/>
    <property type="molecule type" value="Genomic_DNA"/>
</dbReference>
<proteinExistence type="predicted"/>
<reference evidence="1 2" key="1">
    <citation type="submission" date="2017-06" db="EMBL/GenBank/DDBJ databases">
        <title>Draft genome sequence of the halophilic bacterium Marinobacter vinifirmus FB1.</title>
        <authorList>
            <person name="Stepanov V.G."/>
            <person name="Roberts D.J."/>
            <person name="Fox G.E."/>
        </authorList>
    </citation>
    <scope>NUCLEOTIDE SEQUENCE [LARGE SCALE GENOMIC DNA]</scope>
    <source>
        <strain evidence="1 2">FB1</strain>
    </source>
</reference>
<dbReference type="RefSeq" id="WP_094624876.1">
    <property type="nucleotide sequence ID" value="NZ_NEFY01000005.1"/>
</dbReference>
<gene>
    <name evidence="1" type="ORF">B9Q17_11235</name>
</gene>
<evidence type="ECO:0000313" key="2">
    <source>
        <dbReference type="Proteomes" id="UP000216984"/>
    </source>
</evidence>
<comment type="caution">
    <text evidence="1">The sequence shown here is derived from an EMBL/GenBank/DDBJ whole genome shotgun (WGS) entry which is preliminary data.</text>
</comment>
<name>A0A7Z1DUN2_9GAMM</name>
<organism evidence="1 2">
    <name type="scientific">Marinobacter vinifirmus</name>
    <dbReference type="NCBI Taxonomy" id="355591"/>
    <lineage>
        <taxon>Bacteria</taxon>
        <taxon>Pseudomonadati</taxon>
        <taxon>Pseudomonadota</taxon>
        <taxon>Gammaproteobacteria</taxon>
        <taxon>Pseudomonadales</taxon>
        <taxon>Marinobacteraceae</taxon>
        <taxon>Marinobacter</taxon>
    </lineage>
</organism>
<dbReference type="AlphaFoldDB" id="A0A7Z1DUN2"/>
<evidence type="ECO:0000313" key="1">
    <source>
        <dbReference type="EMBL" id="OZC36301.1"/>
    </source>
</evidence>